<keyword evidence="1" id="KW-0597">Phosphoprotein</keyword>
<dbReference type="InterPro" id="IPR011006">
    <property type="entry name" value="CheY-like_superfamily"/>
</dbReference>
<dbReference type="SMART" id="SM00448">
    <property type="entry name" value="REC"/>
    <property type="match status" value="1"/>
</dbReference>
<dbReference type="PANTHER" id="PTHR44520">
    <property type="entry name" value="RESPONSE REGULATOR RCP1-RELATED"/>
    <property type="match status" value="1"/>
</dbReference>
<evidence type="ECO:0000313" key="3">
    <source>
        <dbReference type="EMBL" id="MBB5717015.1"/>
    </source>
</evidence>
<organism evidence="3 4">
    <name type="scientific">Sphingomonas aerophila</name>
    <dbReference type="NCBI Taxonomy" id="1344948"/>
    <lineage>
        <taxon>Bacteria</taxon>
        <taxon>Pseudomonadati</taxon>
        <taxon>Pseudomonadota</taxon>
        <taxon>Alphaproteobacteria</taxon>
        <taxon>Sphingomonadales</taxon>
        <taxon>Sphingomonadaceae</taxon>
        <taxon>Sphingomonas</taxon>
    </lineage>
</organism>
<evidence type="ECO:0000313" key="4">
    <source>
        <dbReference type="Proteomes" id="UP000546200"/>
    </source>
</evidence>
<protein>
    <submittedName>
        <fullName evidence="3">CheY-like chemotaxis protein</fullName>
    </submittedName>
</protein>
<proteinExistence type="predicted"/>
<dbReference type="PROSITE" id="PS50110">
    <property type="entry name" value="RESPONSE_REGULATORY"/>
    <property type="match status" value="1"/>
</dbReference>
<reference evidence="3 4" key="1">
    <citation type="submission" date="2020-08" db="EMBL/GenBank/DDBJ databases">
        <title>Genomic Encyclopedia of Type Strains, Phase IV (KMG-IV): sequencing the most valuable type-strain genomes for metagenomic binning, comparative biology and taxonomic classification.</title>
        <authorList>
            <person name="Goeker M."/>
        </authorList>
    </citation>
    <scope>NUCLEOTIDE SEQUENCE [LARGE SCALE GENOMIC DNA]</scope>
    <source>
        <strain evidence="3 4">DSM 100044</strain>
    </source>
</reference>
<gene>
    <name evidence="3" type="ORF">FHS94_003889</name>
</gene>
<dbReference type="Gene3D" id="3.40.50.2300">
    <property type="match status" value="1"/>
</dbReference>
<dbReference type="GO" id="GO:0000160">
    <property type="term" value="P:phosphorelay signal transduction system"/>
    <property type="evidence" value="ECO:0007669"/>
    <property type="project" value="InterPro"/>
</dbReference>
<sequence>MHQLSTVLLVEDNDDDAELIAYAFEKAGIANPLVRLADGEAAVAYARGTGVYADRDRHPVPALILLDLKLPRRSGFEVLAEVRANPSTQHTPVVVLTSSGQQPDIERAYQLCANSYLVKPVNRDALLDMVKALDAYWVRLNRTVSA</sequence>
<comment type="caution">
    <text evidence="3">The sequence shown here is derived from an EMBL/GenBank/DDBJ whole genome shotgun (WGS) entry which is preliminary data.</text>
</comment>
<name>A0A7W9BGW5_9SPHN</name>
<feature type="modified residue" description="4-aspartylphosphate" evidence="1">
    <location>
        <position position="67"/>
    </location>
</feature>
<dbReference type="InterPro" id="IPR001789">
    <property type="entry name" value="Sig_transdc_resp-reg_receiver"/>
</dbReference>
<dbReference type="AlphaFoldDB" id="A0A7W9BGW5"/>
<evidence type="ECO:0000259" key="2">
    <source>
        <dbReference type="PROSITE" id="PS50110"/>
    </source>
</evidence>
<dbReference type="SUPFAM" id="SSF52172">
    <property type="entry name" value="CheY-like"/>
    <property type="match status" value="1"/>
</dbReference>
<dbReference type="InterPro" id="IPR052893">
    <property type="entry name" value="TCS_response_regulator"/>
</dbReference>
<dbReference type="PANTHER" id="PTHR44520:SF1">
    <property type="entry name" value="TWO-COMPONENT SYSTEM REGULATORY PROTEIN"/>
    <property type="match status" value="1"/>
</dbReference>
<dbReference type="RefSeq" id="WP_184060755.1">
    <property type="nucleotide sequence ID" value="NZ_JACIJK010000021.1"/>
</dbReference>
<dbReference type="CDD" id="cd17557">
    <property type="entry name" value="REC_Rcp-like"/>
    <property type="match status" value="1"/>
</dbReference>
<evidence type="ECO:0000256" key="1">
    <source>
        <dbReference type="PROSITE-ProRule" id="PRU00169"/>
    </source>
</evidence>
<feature type="domain" description="Response regulatory" evidence="2">
    <location>
        <begin position="6"/>
        <end position="134"/>
    </location>
</feature>
<dbReference type="EMBL" id="JACIJK010000021">
    <property type="protein sequence ID" value="MBB5717015.1"/>
    <property type="molecule type" value="Genomic_DNA"/>
</dbReference>
<keyword evidence="4" id="KW-1185">Reference proteome</keyword>
<accession>A0A7W9BGW5</accession>
<dbReference type="Proteomes" id="UP000546200">
    <property type="component" value="Unassembled WGS sequence"/>
</dbReference>
<dbReference type="Pfam" id="PF00072">
    <property type="entry name" value="Response_reg"/>
    <property type="match status" value="1"/>
</dbReference>